<proteinExistence type="predicted"/>
<protein>
    <submittedName>
        <fullName evidence="1">Uncharacterized protein</fullName>
    </submittedName>
</protein>
<gene>
    <name evidence="1" type="ORF">DEO72_LG2g3641</name>
</gene>
<sequence>MEWHVTEGKAEIMLPFSILSLINILPVKLKKEVKREILEKNIAVAYHCASRPKVFFSTMRLNSTIPSKSTAQARSPPSVLKIHHHDEVHRPSEDHRACEVSCPCEVPRPCEVHRVDSLLRKSTTPKHRKVPSLCRCVNGKREVKSSPQSWNKGKKTKMEKDAQVLLENQNSSSLNIASCVTVIQVVFDWSLSDYDNNNPIVQTTLSVLHEGTAKDDDNECCGGSKAEVELEEKIQKHEMLIRR</sequence>
<keyword evidence="2" id="KW-1185">Reference proteome</keyword>
<dbReference type="AlphaFoldDB" id="A0A4D6L443"/>
<reference evidence="1 2" key="1">
    <citation type="submission" date="2019-04" db="EMBL/GenBank/DDBJ databases">
        <title>An improved genome assembly and genetic linkage map for asparagus bean, Vigna unguiculata ssp. sesquipedialis.</title>
        <authorList>
            <person name="Xia Q."/>
            <person name="Zhang R."/>
            <person name="Dong Y."/>
        </authorList>
    </citation>
    <scope>NUCLEOTIDE SEQUENCE [LARGE SCALE GENOMIC DNA]</scope>
    <source>
        <tissue evidence="1">Leaf</tissue>
    </source>
</reference>
<accession>A0A4D6L443</accession>
<dbReference type="Proteomes" id="UP000501690">
    <property type="component" value="Linkage Group LG2"/>
</dbReference>
<evidence type="ECO:0000313" key="1">
    <source>
        <dbReference type="EMBL" id="QCD83297.1"/>
    </source>
</evidence>
<evidence type="ECO:0000313" key="2">
    <source>
        <dbReference type="Proteomes" id="UP000501690"/>
    </source>
</evidence>
<dbReference type="EMBL" id="CP039346">
    <property type="protein sequence ID" value="QCD83297.1"/>
    <property type="molecule type" value="Genomic_DNA"/>
</dbReference>
<name>A0A4D6L443_VIGUN</name>
<organism evidence="1 2">
    <name type="scientific">Vigna unguiculata</name>
    <name type="common">Cowpea</name>
    <dbReference type="NCBI Taxonomy" id="3917"/>
    <lineage>
        <taxon>Eukaryota</taxon>
        <taxon>Viridiplantae</taxon>
        <taxon>Streptophyta</taxon>
        <taxon>Embryophyta</taxon>
        <taxon>Tracheophyta</taxon>
        <taxon>Spermatophyta</taxon>
        <taxon>Magnoliopsida</taxon>
        <taxon>eudicotyledons</taxon>
        <taxon>Gunneridae</taxon>
        <taxon>Pentapetalae</taxon>
        <taxon>rosids</taxon>
        <taxon>fabids</taxon>
        <taxon>Fabales</taxon>
        <taxon>Fabaceae</taxon>
        <taxon>Papilionoideae</taxon>
        <taxon>50 kb inversion clade</taxon>
        <taxon>NPAAA clade</taxon>
        <taxon>indigoferoid/millettioid clade</taxon>
        <taxon>Phaseoleae</taxon>
        <taxon>Vigna</taxon>
    </lineage>
</organism>